<reference evidence="4" key="1">
    <citation type="submission" date="2015-08" db="EMBL/GenBank/DDBJ databases">
        <title>Fjat-14210 dsm16467.</title>
        <authorList>
            <person name="Liu B."/>
            <person name="Wang J."/>
            <person name="Zhu Y."/>
            <person name="Liu G."/>
            <person name="Chen Q."/>
            <person name="Chen Z."/>
            <person name="Lan J."/>
            <person name="Che J."/>
            <person name="Ge C."/>
            <person name="Shi H."/>
            <person name="Pan Z."/>
            <person name="Liu X."/>
        </authorList>
    </citation>
    <scope>NUCLEOTIDE SEQUENCE [LARGE SCALE GENOMIC DNA]</scope>
    <source>
        <strain evidence="4">DSM 16467</strain>
    </source>
</reference>
<keyword evidence="2" id="KW-1133">Transmembrane helix</keyword>
<dbReference type="EMBL" id="LILC01000023">
    <property type="protein sequence ID" value="KOO42687.1"/>
    <property type="molecule type" value="Genomic_DNA"/>
</dbReference>
<feature type="transmembrane region" description="Helical" evidence="2">
    <location>
        <begin position="32"/>
        <end position="50"/>
    </location>
</feature>
<dbReference type="STRING" id="284581.AMD01_16200"/>
<name>A0A0M0KVP0_9BACI</name>
<proteinExistence type="predicted"/>
<comment type="caution">
    <text evidence="3">The sequence shown here is derived from an EMBL/GenBank/DDBJ whole genome shotgun (WGS) entry which is preliminary data.</text>
</comment>
<evidence type="ECO:0000313" key="3">
    <source>
        <dbReference type="EMBL" id="KOO42687.1"/>
    </source>
</evidence>
<dbReference type="PATRIC" id="fig|284581.3.peg.2735"/>
<evidence type="ECO:0000256" key="2">
    <source>
        <dbReference type="SAM" id="Phobius"/>
    </source>
</evidence>
<keyword evidence="4" id="KW-1185">Reference proteome</keyword>
<accession>A0A0M0KVP0</accession>
<sequence length="227" mass="25944">MCIYGNRLVDNLRGHYIMAKKENVNKPFYKKWWVWVIAAIVLFPIVGGGGEEETTEKATTDVKEEQPKEEKKEELKAVDQEAFKSYASNITGGTFIKNISVTDNKGLVEYYGSFEEYKQANPNSNLTETDYKGYFETGDAIEKILVSENTRLLRQFPELTATSMALPYGGKTYSIDLERKEVNEYLGFKVEELTPGADGSWNKDFNDPIVYDDANRKKFFGKFVEVK</sequence>
<organism evidence="3 4">
    <name type="scientific">Priestia koreensis</name>
    <dbReference type="NCBI Taxonomy" id="284581"/>
    <lineage>
        <taxon>Bacteria</taxon>
        <taxon>Bacillati</taxon>
        <taxon>Bacillota</taxon>
        <taxon>Bacilli</taxon>
        <taxon>Bacillales</taxon>
        <taxon>Bacillaceae</taxon>
        <taxon>Priestia</taxon>
    </lineage>
</organism>
<protein>
    <submittedName>
        <fullName evidence="3">Uncharacterized protein</fullName>
    </submittedName>
</protein>
<evidence type="ECO:0000256" key="1">
    <source>
        <dbReference type="SAM" id="MobiDB-lite"/>
    </source>
</evidence>
<gene>
    <name evidence="3" type="ORF">AMD01_16200</name>
</gene>
<keyword evidence="2" id="KW-0472">Membrane</keyword>
<feature type="region of interest" description="Disordered" evidence="1">
    <location>
        <begin position="51"/>
        <end position="73"/>
    </location>
</feature>
<feature type="compositionally biased region" description="Basic and acidic residues" evidence="1">
    <location>
        <begin position="55"/>
        <end position="73"/>
    </location>
</feature>
<evidence type="ECO:0000313" key="4">
    <source>
        <dbReference type="Proteomes" id="UP000037558"/>
    </source>
</evidence>
<dbReference type="AlphaFoldDB" id="A0A0M0KVP0"/>
<keyword evidence="2" id="KW-0812">Transmembrane</keyword>
<dbReference type="Proteomes" id="UP000037558">
    <property type="component" value="Unassembled WGS sequence"/>
</dbReference>